<evidence type="ECO:0000313" key="1">
    <source>
        <dbReference type="EMBL" id="RBP41289.1"/>
    </source>
</evidence>
<gene>
    <name evidence="1" type="ORF">DES53_107120</name>
</gene>
<comment type="caution">
    <text evidence="1">The sequence shown here is derived from an EMBL/GenBank/DDBJ whole genome shotgun (WGS) entry which is preliminary data.</text>
</comment>
<protein>
    <submittedName>
        <fullName evidence="1">Uncharacterized protein</fullName>
    </submittedName>
</protein>
<reference evidence="1 2" key="1">
    <citation type="submission" date="2018-06" db="EMBL/GenBank/DDBJ databases">
        <title>Genomic Encyclopedia of Type Strains, Phase IV (KMG-IV): sequencing the most valuable type-strain genomes for metagenomic binning, comparative biology and taxonomic classification.</title>
        <authorList>
            <person name="Goeker M."/>
        </authorList>
    </citation>
    <scope>NUCLEOTIDE SEQUENCE [LARGE SCALE GENOMIC DNA]</scope>
    <source>
        <strain evidence="1 2">DSM 25532</strain>
    </source>
</reference>
<dbReference type="RefSeq" id="WP_113959930.1">
    <property type="nucleotide sequence ID" value="NZ_QNRR01000007.1"/>
</dbReference>
<evidence type="ECO:0000313" key="2">
    <source>
        <dbReference type="Proteomes" id="UP000253426"/>
    </source>
</evidence>
<accession>A0A366HI55</accession>
<sequence>MSNALKILTTLDKHLTKHTALVLYGRAALVLGFSGSPPDAALSLDVDVILTTEQSSELDQDESFWMALEAANGELAPSGLYVTHLFEESQVILRPDWKQHLVPLPVMGCQRLSLSRPHGVDLLLTKMMRGTDPQDMIDAQFIIESEQLTREAIETAVAGARVPDIDDIHAAFLTAVPIVLNMAKL</sequence>
<dbReference type="Proteomes" id="UP000253426">
    <property type="component" value="Unassembled WGS sequence"/>
</dbReference>
<dbReference type="EMBL" id="QNRR01000007">
    <property type="protein sequence ID" value="RBP41289.1"/>
    <property type="molecule type" value="Genomic_DNA"/>
</dbReference>
<proteinExistence type="predicted"/>
<name>A0A366HI55_9BACT</name>
<organism evidence="1 2">
    <name type="scientific">Roseimicrobium gellanilyticum</name>
    <dbReference type="NCBI Taxonomy" id="748857"/>
    <lineage>
        <taxon>Bacteria</taxon>
        <taxon>Pseudomonadati</taxon>
        <taxon>Verrucomicrobiota</taxon>
        <taxon>Verrucomicrobiia</taxon>
        <taxon>Verrucomicrobiales</taxon>
        <taxon>Verrucomicrobiaceae</taxon>
        <taxon>Roseimicrobium</taxon>
    </lineage>
</organism>
<keyword evidence="2" id="KW-1185">Reference proteome</keyword>
<dbReference type="OrthoDB" id="197707at2"/>
<dbReference type="AlphaFoldDB" id="A0A366HI55"/>